<comment type="similarity">
    <text evidence="1">Belongs to the peptidase C40 family.</text>
</comment>
<dbReference type="Gene3D" id="3.90.1720.10">
    <property type="entry name" value="endopeptidase domain like (from Nostoc punctiforme)"/>
    <property type="match status" value="1"/>
</dbReference>
<dbReference type="EMBL" id="SSMD01000003">
    <property type="protein sequence ID" value="THD74652.1"/>
    <property type="molecule type" value="Genomic_DNA"/>
</dbReference>
<dbReference type="Proteomes" id="UP000306113">
    <property type="component" value="Unassembled WGS sequence"/>
</dbReference>
<evidence type="ECO:0000259" key="5">
    <source>
        <dbReference type="PROSITE" id="PS51935"/>
    </source>
</evidence>
<proteinExistence type="inferred from homology"/>
<dbReference type="Pfam" id="PF00877">
    <property type="entry name" value="NLPC_P60"/>
    <property type="match status" value="1"/>
</dbReference>
<dbReference type="InterPro" id="IPR000064">
    <property type="entry name" value="NLP_P60_dom"/>
</dbReference>
<dbReference type="InterPro" id="IPR038765">
    <property type="entry name" value="Papain-like_cys_pep_sf"/>
</dbReference>
<dbReference type="SUPFAM" id="SSF54001">
    <property type="entry name" value="Cysteine proteinases"/>
    <property type="match status" value="1"/>
</dbReference>
<dbReference type="InterPro" id="IPR011929">
    <property type="entry name" value="Phage_pept_NlpC/P60"/>
</dbReference>
<protein>
    <submittedName>
        <fullName evidence="6">Peptidase</fullName>
    </submittedName>
</protein>
<feature type="domain" description="NlpC/P60" evidence="5">
    <location>
        <begin position="1"/>
        <end position="140"/>
    </location>
</feature>
<evidence type="ECO:0000256" key="4">
    <source>
        <dbReference type="ARBA" id="ARBA00022807"/>
    </source>
</evidence>
<evidence type="ECO:0000313" key="7">
    <source>
        <dbReference type="Proteomes" id="UP000306113"/>
    </source>
</evidence>
<dbReference type="PROSITE" id="PS51935">
    <property type="entry name" value="NLPC_P60"/>
    <property type="match status" value="1"/>
</dbReference>
<dbReference type="NCBIfam" id="TIGR02219">
    <property type="entry name" value="phage_NlpC_fam"/>
    <property type="match status" value="1"/>
</dbReference>
<dbReference type="GO" id="GO:0006508">
    <property type="term" value="P:proteolysis"/>
    <property type="evidence" value="ECO:0007669"/>
    <property type="project" value="UniProtKB-KW"/>
</dbReference>
<gene>
    <name evidence="6" type="ORF">E7681_06675</name>
</gene>
<keyword evidence="3" id="KW-0378">Hydrolase</keyword>
<dbReference type="OrthoDB" id="6058745at2"/>
<evidence type="ECO:0000256" key="2">
    <source>
        <dbReference type="ARBA" id="ARBA00022670"/>
    </source>
</evidence>
<keyword evidence="4" id="KW-0788">Thiol protease</keyword>
<dbReference type="RefSeq" id="WP_136338508.1">
    <property type="nucleotide sequence ID" value="NZ_SSMD01000003.1"/>
</dbReference>
<dbReference type="GO" id="GO:0008234">
    <property type="term" value="F:cysteine-type peptidase activity"/>
    <property type="evidence" value="ECO:0007669"/>
    <property type="project" value="UniProtKB-KW"/>
</dbReference>
<sequence>MSRIVLAARSWIGTPYRHQCSVKGAGTDCLGLLRGIWREVVGPEPETVPNYSRDWSEPQGEEALWAAALRHLNPKPLSDEAPGDVLLFRMRDRGVAKHLGIAGQTGDRPTFIHAYSGHAVVESPLSQPWHRRIVARFAFPEGEI</sequence>
<organism evidence="6 7">
    <name type="scientific">Thalassobius vesicularis</name>
    <dbReference type="NCBI Taxonomy" id="1294297"/>
    <lineage>
        <taxon>Bacteria</taxon>
        <taxon>Pseudomonadati</taxon>
        <taxon>Pseudomonadota</taxon>
        <taxon>Alphaproteobacteria</taxon>
        <taxon>Rhodobacterales</taxon>
        <taxon>Roseobacteraceae</taxon>
        <taxon>Thalassovita</taxon>
    </lineage>
</organism>
<name>A0A4V3UZ29_9RHOB</name>
<keyword evidence="7" id="KW-1185">Reference proteome</keyword>
<accession>A0A4V3UZ29</accession>
<evidence type="ECO:0000313" key="6">
    <source>
        <dbReference type="EMBL" id="THD74652.1"/>
    </source>
</evidence>
<evidence type="ECO:0000256" key="1">
    <source>
        <dbReference type="ARBA" id="ARBA00007074"/>
    </source>
</evidence>
<dbReference type="AlphaFoldDB" id="A0A4V3UZ29"/>
<reference evidence="6 7" key="1">
    <citation type="submission" date="2019-04" db="EMBL/GenBank/DDBJ databases">
        <title>Draft genome sequence of Youngimonas vesicularis.</title>
        <authorList>
            <person name="Hameed A."/>
        </authorList>
    </citation>
    <scope>NUCLEOTIDE SEQUENCE [LARGE SCALE GENOMIC DNA]</scope>
    <source>
        <strain evidence="6 7">CC-AMW-E</strain>
    </source>
</reference>
<comment type="caution">
    <text evidence="6">The sequence shown here is derived from an EMBL/GenBank/DDBJ whole genome shotgun (WGS) entry which is preliminary data.</text>
</comment>
<evidence type="ECO:0000256" key="3">
    <source>
        <dbReference type="ARBA" id="ARBA00022801"/>
    </source>
</evidence>
<keyword evidence="2" id="KW-0645">Protease</keyword>